<dbReference type="EMBL" id="KN833056">
    <property type="protein sequence ID" value="KIM74767.1"/>
    <property type="molecule type" value="Genomic_DNA"/>
</dbReference>
<dbReference type="Proteomes" id="UP000054166">
    <property type="component" value="Unassembled WGS sequence"/>
</dbReference>
<reference evidence="1 2" key="1">
    <citation type="submission" date="2014-04" db="EMBL/GenBank/DDBJ databases">
        <authorList>
            <consortium name="DOE Joint Genome Institute"/>
            <person name="Kuo A."/>
            <person name="Tarkka M."/>
            <person name="Buscot F."/>
            <person name="Kohler A."/>
            <person name="Nagy L.G."/>
            <person name="Floudas D."/>
            <person name="Copeland A."/>
            <person name="Barry K.W."/>
            <person name="Cichocki N."/>
            <person name="Veneault-Fourrey C."/>
            <person name="LaButti K."/>
            <person name="Lindquist E.A."/>
            <person name="Lipzen A."/>
            <person name="Lundell T."/>
            <person name="Morin E."/>
            <person name="Murat C."/>
            <person name="Sun H."/>
            <person name="Tunlid A."/>
            <person name="Henrissat B."/>
            <person name="Grigoriev I.V."/>
            <person name="Hibbett D.S."/>
            <person name="Martin F."/>
            <person name="Nordberg H.P."/>
            <person name="Cantor M.N."/>
            <person name="Hua S.X."/>
        </authorList>
    </citation>
    <scope>NUCLEOTIDE SEQUENCE [LARGE SCALE GENOMIC DNA]</scope>
    <source>
        <strain evidence="1 2">F 1598</strain>
    </source>
</reference>
<dbReference type="HOGENOM" id="CLU_3014976_0_0_1"/>
<sequence>MTLLQREDKPATGFINDCESMDAVTVMKNGATGAMLRSSAALYQKHQEIESSGSAP</sequence>
<evidence type="ECO:0000313" key="1">
    <source>
        <dbReference type="EMBL" id="KIM74767.1"/>
    </source>
</evidence>
<accession>A0A0C3BBR9</accession>
<protein>
    <submittedName>
        <fullName evidence="1">Uncharacterized protein</fullName>
    </submittedName>
</protein>
<proteinExistence type="predicted"/>
<evidence type="ECO:0000313" key="2">
    <source>
        <dbReference type="Proteomes" id="UP000054166"/>
    </source>
</evidence>
<organism evidence="1 2">
    <name type="scientific">Piloderma croceum (strain F 1598)</name>
    <dbReference type="NCBI Taxonomy" id="765440"/>
    <lineage>
        <taxon>Eukaryota</taxon>
        <taxon>Fungi</taxon>
        <taxon>Dikarya</taxon>
        <taxon>Basidiomycota</taxon>
        <taxon>Agaricomycotina</taxon>
        <taxon>Agaricomycetes</taxon>
        <taxon>Agaricomycetidae</taxon>
        <taxon>Atheliales</taxon>
        <taxon>Atheliaceae</taxon>
        <taxon>Piloderma</taxon>
    </lineage>
</organism>
<name>A0A0C3BBR9_PILCF</name>
<dbReference type="InParanoid" id="A0A0C3BBR9"/>
<keyword evidence="2" id="KW-1185">Reference proteome</keyword>
<reference evidence="2" key="2">
    <citation type="submission" date="2015-01" db="EMBL/GenBank/DDBJ databases">
        <title>Evolutionary Origins and Diversification of the Mycorrhizal Mutualists.</title>
        <authorList>
            <consortium name="DOE Joint Genome Institute"/>
            <consortium name="Mycorrhizal Genomics Consortium"/>
            <person name="Kohler A."/>
            <person name="Kuo A."/>
            <person name="Nagy L.G."/>
            <person name="Floudas D."/>
            <person name="Copeland A."/>
            <person name="Barry K.W."/>
            <person name="Cichocki N."/>
            <person name="Veneault-Fourrey C."/>
            <person name="LaButti K."/>
            <person name="Lindquist E.A."/>
            <person name="Lipzen A."/>
            <person name="Lundell T."/>
            <person name="Morin E."/>
            <person name="Murat C."/>
            <person name="Riley R."/>
            <person name="Ohm R."/>
            <person name="Sun H."/>
            <person name="Tunlid A."/>
            <person name="Henrissat B."/>
            <person name="Grigoriev I.V."/>
            <person name="Hibbett D.S."/>
            <person name="Martin F."/>
        </authorList>
    </citation>
    <scope>NUCLEOTIDE SEQUENCE [LARGE SCALE GENOMIC DNA]</scope>
    <source>
        <strain evidence="2">F 1598</strain>
    </source>
</reference>
<dbReference type="AlphaFoldDB" id="A0A0C3BBR9"/>
<gene>
    <name evidence="1" type="ORF">PILCRDRAFT_827962</name>
</gene>